<sequence>MKMRIYYEDTDAGGVVYHSNYLKFCERARSELFFKKNIDIFDAKSGHFLLTRANCAFLKSAKLGDIVEVKTKILNFKKASLMIEQEIFREEELLFRGEFTLAFVKDSKPTKIDDTLKRLFEELF</sequence>
<reference evidence="5" key="1">
    <citation type="submission" date="2015-06" db="EMBL/GenBank/DDBJ databases">
        <authorList>
            <person name="Parisi A."/>
            <person name="Chiara M."/>
            <person name="Florio D."/>
            <person name="Miccolupo A."/>
            <person name="Manzari C."/>
            <person name="Mion D."/>
            <person name="Caruso M."/>
            <person name="D'erchia A.M."/>
            <person name="Zanoni R."/>
        </authorList>
    </citation>
    <scope>NUCLEOTIDE SEQUENCE [LARGE SCALE GENOMIC DNA]</scope>
    <source>
        <strain evidence="5">73/13</strain>
    </source>
</reference>
<name>A0A2G4R3F1_9BACT</name>
<proteinExistence type="inferred from homology"/>
<dbReference type="Proteomes" id="UP000237472">
    <property type="component" value="Unassembled WGS sequence"/>
</dbReference>
<dbReference type="AlphaFoldDB" id="A0A2G4R3F1"/>
<evidence type="ECO:0000256" key="1">
    <source>
        <dbReference type="ARBA" id="ARBA00005953"/>
    </source>
</evidence>
<dbReference type="RefSeq" id="WP_099461362.1">
    <property type="nucleotide sequence ID" value="NZ_LDWY01000043.1"/>
</dbReference>
<dbReference type="NCBIfam" id="TIGR00051">
    <property type="entry name" value="YbgC/FadM family acyl-CoA thioesterase"/>
    <property type="match status" value="1"/>
</dbReference>
<gene>
    <name evidence="4" type="ORF">AA994_03480</name>
</gene>
<dbReference type="GO" id="GO:0047617">
    <property type="term" value="F:fatty acyl-CoA hydrolase activity"/>
    <property type="evidence" value="ECO:0007669"/>
    <property type="project" value="TreeGrafter"/>
</dbReference>
<protein>
    <submittedName>
        <fullName evidence="4">Acyl-CoA thioester hydrolase</fullName>
    </submittedName>
</protein>
<dbReference type="EMBL" id="LDWY01000043">
    <property type="protein sequence ID" value="PHY91068.1"/>
    <property type="molecule type" value="Genomic_DNA"/>
</dbReference>
<comment type="similarity">
    <text evidence="1">Belongs to the 4-hydroxybenzoyl-CoA thioesterase family.</text>
</comment>
<dbReference type="InterPro" id="IPR006684">
    <property type="entry name" value="YbgC/YbaW"/>
</dbReference>
<evidence type="ECO:0000256" key="2">
    <source>
        <dbReference type="ARBA" id="ARBA00022801"/>
    </source>
</evidence>
<evidence type="ECO:0000313" key="5">
    <source>
        <dbReference type="Proteomes" id="UP000237472"/>
    </source>
</evidence>
<dbReference type="PIRSF" id="PIRSF003230">
    <property type="entry name" value="YbgC"/>
    <property type="match status" value="1"/>
</dbReference>
<dbReference type="InterPro" id="IPR006683">
    <property type="entry name" value="Thioestr_dom"/>
</dbReference>
<feature type="domain" description="Thioesterase" evidence="3">
    <location>
        <begin position="13"/>
        <end position="93"/>
    </location>
</feature>
<dbReference type="Gene3D" id="3.10.129.10">
    <property type="entry name" value="Hotdog Thioesterase"/>
    <property type="match status" value="1"/>
</dbReference>
<organism evidence="4 5">
    <name type="scientific">Campylobacter vulpis</name>
    <dbReference type="NCBI Taxonomy" id="1655500"/>
    <lineage>
        <taxon>Bacteria</taxon>
        <taxon>Pseudomonadati</taxon>
        <taxon>Campylobacterota</taxon>
        <taxon>Epsilonproteobacteria</taxon>
        <taxon>Campylobacterales</taxon>
        <taxon>Campylobacteraceae</taxon>
        <taxon>Campylobacter</taxon>
    </lineage>
</organism>
<keyword evidence="2 4" id="KW-0378">Hydrolase</keyword>
<dbReference type="PANTHER" id="PTHR31793">
    <property type="entry name" value="4-HYDROXYBENZOYL-COA THIOESTERASE FAMILY MEMBER"/>
    <property type="match status" value="1"/>
</dbReference>
<dbReference type="Pfam" id="PF03061">
    <property type="entry name" value="4HBT"/>
    <property type="match status" value="1"/>
</dbReference>
<dbReference type="PANTHER" id="PTHR31793:SF37">
    <property type="entry name" value="ACYL-COA THIOESTER HYDROLASE YBGC"/>
    <property type="match status" value="1"/>
</dbReference>
<evidence type="ECO:0000313" key="4">
    <source>
        <dbReference type="EMBL" id="PHY91068.1"/>
    </source>
</evidence>
<comment type="caution">
    <text evidence="4">The sequence shown here is derived from an EMBL/GenBank/DDBJ whole genome shotgun (WGS) entry which is preliminary data.</text>
</comment>
<dbReference type="InterPro" id="IPR008272">
    <property type="entry name" value="HB-CoA_thioesterase_AS"/>
</dbReference>
<dbReference type="InterPro" id="IPR029069">
    <property type="entry name" value="HotDog_dom_sf"/>
</dbReference>
<dbReference type="OrthoDB" id="9808429at2"/>
<accession>A0A2G4R3F1</accession>
<dbReference type="PROSITE" id="PS01328">
    <property type="entry name" value="4HBCOA_THIOESTERASE"/>
    <property type="match status" value="1"/>
</dbReference>
<dbReference type="InterPro" id="IPR050563">
    <property type="entry name" value="4-hydroxybenzoyl-CoA_TE"/>
</dbReference>
<dbReference type="CDD" id="cd00586">
    <property type="entry name" value="4HBT"/>
    <property type="match status" value="1"/>
</dbReference>
<evidence type="ECO:0000259" key="3">
    <source>
        <dbReference type="Pfam" id="PF03061"/>
    </source>
</evidence>
<dbReference type="SUPFAM" id="SSF54637">
    <property type="entry name" value="Thioesterase/thiol ester dehydrase-isomerase"/>
    <property type="match status" value="1"/>
</dbReference>